<dbReference type="PANTHER" id="PTHR35006:SF2">
    <property type="entry name" value="GLYOXALASE FAMILY PROTEIN (AFU_ORTHOLOGUE AFUA_5G14830)"/>
    <property type="match status" value="1"/>
</dbReference>
<feature type="domain" description="VOC" evidence="1">
    <location>
        <begin position="1"/>
        <end position="134"/>
    </location>
</feature>
<dbReference type="InterPro" id="IPR004360">
    <property type="entry name" value="Glyas_Fos-R_dOase_dom"/>
</dbReference>
<dbReference type="SUPFAM" id="SSF54593">
    <property type="entry name" value="Glyoxalase/Bleomycin resistance protein/Dihydroxybiphenyl dioxygenase"/>
    <property type="match status" value="1"/>
</dbReference>
<accession>A0ABN6PVQ8</accession>
<keyword evidence="3" id="KW-1185">Reference proteome</keyword>
<dbReference type="PANTHER" id="PTHR35006">
    <property type="entry name" value="GLYOXALASE FAMILY PROTEIN (AFU_ORTHOLOGUE AFUA_5G14830)"/>
    <property type="match status" value="1"/>
</dbReference>
<protein>
    <submittedName>
        <fullName evidence="2">Glyoxalase</fullName>
    </submittedName>
</protein>
<dbReference type="Gene3D" id="3.10.180.10">
    <property type="entry name" value="2,3-Dihydroxybiphenyl 1,2-Dioxygenase, domain 1"/>
    <property type="match status" value="1"/>
</dbReference>
<gene>
    <name evidence="2" type="ORF">CATMQ487_51630</name>
</gene>
<proteinExistence type="predicted"/>
<organism evidence="2 3">
    <name type="scientific">Sphaerotilus microaerophilus</name>
    <dbReference type="NCBI Taxonomy" id="2914710"/>
    <lineage>
        <taxon>Bacteria</taxon>
        <taxon>Pseudomonadati</taxon>
        <taxon>Pseudomonadota</taxon>
        <taxon>Betaproteobacteria</taxon>
        <taxon>Burkholderiales</taxon>
        <taxon>Sphaerotilaceae</taxon>
        <taxon>Sphaerotilus</taxon>
    </lineage>
</organism>
<dbReference type="Proteomes" id="UP001057498">
    <property type="component" value="Chromosome"/>
</dbReference>
<dbReference type="EMBL" id="AP025730">
    <property type="protein sequence ID" value="BDI08193.1"/>
    <property type="molecule type" value="Genomic_DNA"/>
</dbReference>
<dbReference type="Pfam" id="PF00903">
    <property type="entry name" value="Glyoxalase"/>
    <property type="match status" value="1"/>
</dbReference>
<evidence type="ECO:0000313" key="2">
    <source>
        <dbReference type="EMBL" id="BDI08193.1"/>
    </source>
</evidence>
<reference evidence="2" key="1">
    <citation type="submission" date="2022-04" db="EMBL/GenBank/DDBJ databases">
        <title>Whole genome sequence of Sphaerotilus sp. FB-5.</title>
        <authorList>
            <person name="Takeda M."/>
            <person name="Narihara S."/>
            <person name="Akimoto M."/>
            <person name="Akimoto R."/>
            <person name="Nishiyashiki S."/>
            <person name="Murakami T."/>
        </authorList>
    </citation>
    <scope>NUCLEOTIDE SEQUENCE</scope>
    <source>
        <strain evidence="2">FB-5</strain>
    </source>
</reference>
<dbReference type="PROSITE" id="PS51819">
    <property type="entry name" value="VOC"/>
    <property type="match status" value="1"/>
</dbReference>
<dbReference type="CDD" id="cd07262">
    <property type="entry name" value="VOC_like"/>
    <property type="match status" value="1"/>
</dbReference>
<sequence>MLDHMTFRVTDIRRAKAFFSAALAPLGYAVCFEGHYGSNILGFAYPDPSEPDGKKADVWFVDGPSPYGGAPATTACHLAWKAGSRAQVDAFYSAAMAAGGRDNGPPGLRPDYHPNYYGAFVIDPEGNNIEAVCHQAEQTSLS</sequence>
<evidence type="ECO:0000313" key="3">
    <source>
        <dbReference type="Proteomes" id="UP001057498"/>
    </source>
</evidence>
<dbReference type="RefSeq" id="WP_251971315.1">
    <property type="nucleotide sequence ID" value="NZ_AP025730.1"/>
</dbReference>
<name>A0ABN6PVQ8_9BURK</name>
<dbReference type="InterPro" id="IPR029068">
    <property type="entry name" value="Glyas_Bleomycin-R_OHBP_Dase"/>
</dbReference>
<evidence type="ECO:0000259" key="1">
    <source>
        <dbReference type="PROSITE" id="PS51819"/>
    </source>
</evidence>
<dbReference type="InterPro" id="IPR037523">
    <property type="entry name" value="VOC_core"/>
</dbReference>